<feature type="transmembrane region" description="Helical" evidence="10">
    <location>
        <begin position="6"/>
        <end position="25"/>
    </location>
</feature>
<keyword evidence="3" id="KW-1003">Cell membrane</keyword>
<organism evidence="13 14">
    <name type="scientific">Acidaminobacter hydrogenoformans DSM 2784</name>
    <dbReference type="NCBI Taxonomy" id="1120920"/>
    <lineage>
        <taxon>Bacteria</taxon>
        <taxon>Bacillati</taxon>
        <taxon>Bacillota</taxon>
        <taxon>Clostridia</taxon>
        <taxon>Peptostreptococcales</taxon>
        <taxon>Acidaminobacteraceae</taxon>
        <taxon>Acidaminobacter</taxon>
    </lineage>
</organism>
<evidence type="ECO:0000256" key="5">
    <source>
        <dbReference type="ARBA" id="ARBA00022692"/>
    </source>
</evidence>
<keyword evidence="9" id="KW-0808">Transferase</keyword>
<dbReference type="Gene3D" id="1.20.120.1220">
    <property type="match status" value="1"/>
</dbReference>
<dbReference type="GO" id="GO:0032259">
    <property type="term" value="P:methylation"/>
    <property type="evidence" value="ECO:0007669"/>
    <property type="project" value="UniProtKB-KW"/>
</dbReference>
<dbReference type="EC" id="2.1.1.-" evidence="9"/>
<evidence type="ECO:0000256" key="2">
    <source>
        <dbReference type="ARBA" id="ARBA00005801"/>
    </source>
</evidence>
<dbReference type="InterPro" id="IPR010627">
    <property type="entry name" value="Prepilin_pept_A24_N"/>
</dbReference>
<feature type="transmembrane region" description="Helical" evidence="10">
    <location>
        <begin position="197"/>
        <end position="218"/>
    </location>
</feature>
<evidence type="ECO:0000256" key="3">
    <source>
        <dbReference type="ARBA" id="ARBA00022475"/>
    </source>
</evidence>
<keyword evidence="9" id="KW-0511">Multifunctional enzyme</keyword>
<comment type="catalytic activity">
    <reaction evidence="9">
        <text>Typically cleaves a -Gly-|-Phe- bond to release an N-terminal, basic peptide of 5-8 residues from type IV prepilin, and then N-methylates the new N-terminal amino group, the methyl donor being S-adenosyl-L-methionine.</text>
        <dbReference type="EC" id="3.4.23.43"/>
    </reaction>
</comment>
<comment type="function">
    <text evidence="9">Plays an essential role in type IV pili and type II pseudopili formation by proteolytically removing the leader sequence from substrate proteins and subsequently monomethylating the alpha-amino group of the newly exposed N-terminal phenylalanine.</text>
</comment>
<evidence type="ECO:0000256" key="7">
    <source>
        <dbReference type="ARBA" id="ARBA00023136"/>
    </source>
</evidence>
<dbReference type="Pfam" id="PF06750">
    <property type="entry name" value="A24_N_bact"/>
    <property type="match status" value="1"/>
</dbReference>
<name>A0A1G5S7Q8_9FIRM</name>
<feature type="domain" description="Prepilin type IV endopeptidase peptidase" evidence="11">
    <location>
        <begin position="105"/>
        <end position="212"/>
    </location>
</feature>
<dbReference type="InterPro" id="IPR050882">
    <property type="entry name" value="Prepilin_peptidase/N-MTase"/>
</dbReference>
<dbReference type="PANTHER" id="PTHR30487:SF0">
    <property type="entry name" value="PREPILIN LEADER PEPTIDASE_N-METHYLTRANSFERASE-RELATED"/>
    <property type="match status" value="1"/>
</dbReference>
<dbReference type="Proteomes" id="UP000199208">
    <property type="component" value="Unassembled WGS sequence"/>
</dbReference>
<comment type="subcellular location">
    <subcellularLocation>
        <location evidence="1">Cell inner membrane</location>
        <topology evidence="1">Multi-pass membrane protein</topology>
    </subcellularLocation>
    <subcellularLocation>
        <location evidence="9">Cell membrane</location>
        <topology evidence="9">Multi-pass membrane protein</topology>
    </subcellularLocation>
</comment>
<dbReference type="InterPro" id="IPR000045">
    <property type="entry name" value="Prepilin_IV_endopep_pep"/>
</dbReference>
<feature type="transmembrane region" description="Helical" evidence="10">
    <location>
        <begin position="91"/>
        <end position="116"/>
    </location>
</feature>
<evidence type="ECO:0000256" key="10">
    <source>
        <dbReference type="SAM" id="Phobius"/>
    </source>
</evidence>
<feature type="domain" description="Prepilin peptidase A24 N-terminal" evidence="12">
    <location>
        <begin position="12"/>
        <end position="91"/>
    </location>
</feature>
<dbReference type="GO" id="GO:0008168">
    <property type="term" value="F:methyltransferase activity"/>
    <property type="evidence" value="ECO:0007669"/>
    <property type="project" value="UniProtKB-KW"/>
</dbReference>
<keyword evidence="6 10" id="KW-1133">Transmembrane helix</keyword>
<dbReference type="STRING" id="1120920.SAMN03080599_02981"/>
<feature type="transmembrane region" description="Helical" evidence="10">
    <location>
        <begin position="156"/>
        <end position="177"/>
    </location>
</feature>
<dbReference type="AlphaFoldDB" id="A0A1G5S7Q8"/>
<evidence type="ECO:0000313" key="14">
    <source>
        <dbReference type="Proteomes" id="UP000199208"/>
    </source>
</evidence>
<evidence type="ECO:0000313" key="13">
    <source>
        <dbReference type="EMBL" id="SCZ81741.1"/>
    </source>
</evidence>
<sequence>MEIALYILVFTYGLLAGSFLNVCIYRIPKEMSIVFPGSHCTNCGTKLKAYDLVPLFSYLFLGGKCRTCGSKISARYPMVELMTALLVTLQFHFLGLNLAFLFFALMTLILIVMTMIDYDLQIIPDGLTLILGLLGLVYLAAVIVPNEGFSALVPRGIGFLLGGGLFLLIAVVSNGGMGGGDIKLMAVLGLWFGWKHLLLLMMLSFISGALISVALLAFKIKGRKEAIPFGPFIALAAYLTSLFGNELILWYLHLSV</sequence>
<dbReference type="RefSeq" id="WP_242870931.1">
    <property type="nucleotide sequence ID" value="NZ_FMWL01000022.1"/>
</dbReference>
<keyword evidence="4" id="KW-0997">Cell inner membrane</keyword>
<evidence type="ECO:0000259" key="12">
    <source>
        <dbReference type="Pfam" id="PF06750"/>
    </source>
</evidence>
<keyword evidence="7 10" id="KW-0472">Membrane</keyword>
<dbReference type="EMBL" id="FMWL01000022">
    <property type="protein sequence ID" value="SCZ81741.1"/>
    <property type="molecule type" value="Genomic_DNA"/>
</dbReference>
<dbReference type="EC" id="3.4.23.43" evidence="9"/>
<feature type="transmembrane region" description="Helical" evidence="10">
    <location>
        <begin position="230"/>
        <end position="252"/>
    </location>
</feature>
<feature type="transmembrane region" description="Helical" evidence="10">
    <location>
        <begin position="122"/>
        <end position="144"/>
    </location>
</feature>
<dbReference type="PRINTS" id="PR00864">
    <property type="entry name" value="PREPILNPTASE"/>
</dbReference>
<dbReference type="Pfam" id="PF01478">
    <property type="entry name" value="Peptidase_A24"/>
    <property type="match status" value="1"/>
</dbReference>
<keyword evidence="9" id="KW-0645">Protease</keyword>
<evidence type="ECO:0000256" key="6">
    <source>
        <dbReference type="ARBA" id="ARBA00022989"/>
    </source>
</evidence>
<keyword evidence="9" id="KW-0378">Hydrolase</keyword>
<keyword evidence="14" id="KW-1185">Reference proteome</keyword>
<accession>A0A1G5S7Q8</accession>
<proteinExistence type="inferred from homology"/>
<dbReference type="PANTHER" id="PTHR30487">
    <property type="entry name" value="TYPE 4 PREPILIN-LIKE PROTEINS LEADER PEPTIDE-PROCESSING ENZYME"/>
    <property type="match status" value="1"/>
</dbReference>
<dbReference type="InterPro" id="IPR014032">
    <property type="entry name" value="Peptidase_A24A_bac"/>
</dbReference>
<dbReference type="GO" id="GO:0004190">
    <property type="term" value="F:aspartic-type endopeptidase activity"/>
    <property type="evidence" value="ECO:0007669"/>
    <property type="project" value="UniProtKB-EC"/>
</dbReference>
<evidence type="ECO:0000259" key="11">
    <source>
        <dbReference type="Pfam" id="PF01478"/>
    </source>
</evidence>
<dbReference type="GO" id="GO:0006465">
    <property type="term" value="P:signal peptide processing"/>
    <property type="evidence" value="ECO:0007669"/>
    <property type="project" value="TreeGrafter"/>
</dbReference>
<evidence type="ECO:0000256" key="1">
    <source>
        <dbReference type="ARBA" id="ARBA00004429"/>
    </source>
</evidence>
<gene>
    <name evidence="13" type="ORF">SAMN03080599_02981</name>
</gene>
<evidence type="ECO:0000256" key="4">
    <source>
        <dbReference type="ARBA" id="ARBA00022519"/>
    </source>
</evidence>
<reference evidence="13 14" key="1">
    <citation type="submission" date="2016-10" db="EMBL/GenBank/DDBJ databases">
        <authorList>
            <person name="de Groot N.N."/>
        </authorList>
    </citation>
    <scope>NUCLEOTIDE SEQUENCE [LARGE SCALE GENOMIC DNA]</scope>
    <source>
        <strain evidence="13 14">DSM 2784</strain>
    </source>
</reference>
<evidence type="ECO:0000256" key="8">
    <source>
        <dbReference type="RuleBase" id="RU003793"/>
    </source>
</evidence>
<keyword evidence="5 9" id="KW-0812">Transmembrane</keyword>
<dbReference type="GO" id="GO:0005886">
    <property type="term" value="C:plasma membrane"/>
    <property type="evidence" value="ECO:0007669"/>
    <property type="project" value="UniProtKB-SubCell"/>
</dbReference>
<keyword evidence="9" id="KW-0489">Methyltransferase</keyword>
<protein>
    <recommendedName>
        <fullName evidence="9">Prepilin leader peptidase/N-methyltransferase</fullName>
        <ecNumber evidence="9">2.1.1.-</ecNumber>
        <ecNumber evidence="9">3.4.23.43</ecNumber>
    </recommendedName>
</protein>
<evidence type="ECO:0000256" key="9">
    <source>
        <dbReference type="RuleBase" id="RU003794"/>
    </source>
</evidence>
<comment type="similarity">
    <text evidence="2 8">Belongs to the peptidase A24 family.</text>
</comment>